<accession>A0A1S2NCD0</accession>
<reference evidence="1 2" key="1">
    <citation type="submission" date="2014-10" db="EMBL/GenBank/DDBJ databases">
        <authorList>
            <person name="Seo M.-J."/>
            <person name="Seok Y.J."/>
            <person name="Cha I.-T."/>
        </authorList>
    </citation>
    <scope>NUCLEOTIDE SEQUENCE [LARGE SCALE GENOMIC DNA]</scope>
    <source>
        <strain evidence="1 2">NEU</strain>
    </source>
</reference>
<dbReference type="Proteomes" id="UP000180246">
    <property type="component" value="Unassembled WGS sequence"/>
</dbReference>
<protein>
    <submittedName>
        <fullName evidence="1">Uncharacterized protein</fullName>
    </submittedName>
</protein>
<dbReference type="RefSeq" id="WP_071362245.1">
    <property type="nucleotide sequence ID" value="NZ_JRYB01000001.1"/>
</dbReference>
<sequence length="83" mass="9513">MENLTGANDLVFTQLDERYRGYRIEWATITSQNQPTKWLGHFHAIKEGEHTIRGSLVNPQHSAADALERIILVVKERIDEAVL</sequence>
<proteinExistence type="predicted"/>
<organism evidence="1 2">
    <name type="scientific">Massilia timonae</name>
    <dbReference type="NCBI Taxonomy" id="47229"/>
    <lineage>
        <taxon>Bacteria</taxon>
        <taxon>Pseudomonadati</taxon>
        <taxon>Pseudomonadota</taxon>
        <taxon>Betaproteobacteria</taxon>
        <taxon>Burkholderiales</taxon>
        <taxon>Oxalobacteraceae</taxon>
        <taxon>Telluria group</taxon>
        <taxon>Massilia</taxon>
    </lineage>
</organism>
<dbReference type="EMBL" id="JRYB01000001">
    <property type="protein sequence ID" value="OIJ42639.1"/>
    <property type="molecule type" value="Genomic_DNA"/>
</dbReference>
<dbReference type="AlphaFoldDB" id="A0A1S2NCD0"/>
<gene>
    <name evidence="1" type="ORF">LO55_3274</name>
</gene>
<evidence type="ECO:0000313" key="1">
    <source>
        <dbReference type="EMBL" id="OIJ42639.1"/>
    </source>
</evidence>
<name>A0A1S2NCD0_9BURK</name>
<evidence type="ECO:0000313" key="2">
    <source>
        <dbReference type="Proteomes" id="UP000180246"/>
    </source>
</evidence>
<comment type="caution">
    <text evidence="1">The sequence shown here is derived from an EMBL/GenBank/DDBJ whole genome shotgun (WGS) entry which is preliminary data.</text>
</comment>